<name>A0A9P4LTP4_9PLEO</name>
<reference evidence="1" key="1">
    <citation type="journal article" date="2020" name="Stud. Mycol.">
        <title>101 Dothideomycetes genomes: a test case for predicting lifestyles and emergence of pathogens.</title>
        <authorList>
            <person name="Haridas S."/>
            <person name="Albert R."/>
            <person name="Binder M."/>
            <person name="Bloem J."/>
            <person name="Labutti K."/>
            <person name="Salamov A."/>
            <person name="Andreopoulos B."/>
            <person name="Baker S."/>
            <person name="Barry K."/>
            <person name="Bills G."/>
            <person name="Bluhm B."/>
            <person name="Cannon C."/>
            <person name="Castanera R."/>
            <person name="Culley D."/>
            <person name="Daum C."/>
            <person name="Ezra D."/>
            <person name="Gonzalez J."/>
            <person name="Henrissat B."/>
            <person name="Kuo A."/>
            <person name="Liang C."/>
            <person name="Lipzen A."/>
            <person name="Lutzoni F."/>
            <person name="Magnuson J."/>
            <person name="Mondo S."/>
            <person name="Nolan M."/>
            <person name="Ohm R."/>
            <person name="Pangilinan J."/>
            <person name="Park H.-J."/>
            <person name="Ramirez L."/>
            <person name="Alfaro M."/>
            <person name="Sun H."/>
            <person name="Tritt A."/>
            <person name="Yoshinaga Y."/>
            <person name="Zwiers L.-H."/>
            <person name="Turgeon B."/>
            <person name="Goodwin S."/>
            <person name="Spatafora J."/>
            <person name="Crous P."/>
            <person name="Grigoriev I."/>
        </authorList>
    </citation>
    <scope>NUCLEOTIDE SEQUENCE</scope>
    <source>
        <strain evidence="1">CBS 110217</strain>
    </source>
</reference>
<sequence length="297" mass="33871">MSAARLPIALFHEPAPHVAPSSIPPEELETYTGWFRTNAGARIVIMRDGSRQRLGYIEDVQGAITKSVDLQLEGVRRIYRGGATLEEKEVNRNIQAMAKATPGDFEVFFGVKHCKIIHVEIGRDQYERTEKGVCLITTLPPEVRERIWRQVLRDAFPQDKDRIVLTAQYGPLAIVGPDLKEFRNDAKLLEFDFQPILVSNSLAVTKLLRPRNPEVARYLRQVDLHFHFGPGSNPPQSFLFNLLDFGLATPTCNVNLFMFLWKIKSKKAKDVYNFMQYGFNANYCDQAERSFVPAEVE</sequence>
<dbReference type="Proteomes" id="UP000799777">
    <property type="component" value="Unassembled WGS sequence"/>
</dbReference>
<evidence type="ECO:0000313" key="2">
    <source>
        <dbReference type="Proteomes" id="UP000799777"/>
    </source>
</evidence>
<keyword evidence="2" id="KW-1185">Reference proteome</keyword>
<evidence type="ECO:0000313" key="1">
    <source>
        <dbReference type="EMBL" id="KAF2036002.1"/>
    </source>
</evidence>
<dbReference type="EMBL" id="ML978156">
    <property type="protein sequence ID" value="KAF2036002.1"/>
    <property type="molecule type" value="Genomic_DNA"/>
</dbReference>
<organism evidence="1 2">
    <name type="scientific">Setomelanomma holmii</name>
    <dbReference type="NCBI Taxonomy" id="210430"/>
    <lineage>
        <taxon>Eukaryota</taxon>
        <taxon>Fungi</taxon>
        <taxon>Dikarya</taxon>
        <taxon>Ascomycota</taxon>
        <taxon>Pezizomycotina</taxon>
        <taxon>Dothideomycetes</taxon>
        <taxon>Pleosporomycetidae</taxon>
        <taxon>Pleosporales</taxon>
        <taxon>Pleosporineae</taxon>
        <taxon>Phaeosphaeriaceae</taxon>
        <taxon>Setomelanomma</taxon>
    </lineage>
</organism>
<accession>A0A9P4LTP4</accession>
<proteinExistence type="predicted"/>
<protein>
    <submittedName>
        <fullName evidence="1">Uncharacterized protein</fullName>
    </submittedName>
</protein>
<dbReference type="AlphaFoldDB" id="A0A9P4LTP4"/>
<dbReference type="OrthoDB" id="3798685at2759"/>
<comment type="caution">
    <text evidence="1">The sequence shown here is derived from an EMBL/GenBank/DDBJ whole genome shotgun (WGS) entry which is preliminary data.</text>
</comment>
<gene>
    <name evidence="1" type="ORF">EK21DRAFT_53296</name>
</gene>